<accession>A0AAN9BDS0</accession>
<comment type="caution">
    <text evidence="2">The sequence shown here is derived from an EMBL/GenBank/DDBJ whole genome shotgun (WGS) entry which is preliminary data.</text>
</comment>
<evidence type="ECO:0000313" key="2">
    <source>
        <dbReference type="EMBL" id="KAK7102819.1"/>
    </source>
</evidence>
<organism evidence="2 3">
    <name type="scientific">Littorina saxatilis</name>
    <dbReference type="NCBI Taxonomy" id="31220"/>
    <lineage>
        <taxon>Eukaryota</taxon>
        <taxon>Metazoa</taxon>
        <taxon>Spiralia</taxon>
        <taxon>Lophotrochozoa</taxon>
        <taxon>Mollusca</taxon>
        <taxon>Gastropoda</taxon>
        <taxon>Caenogastropoda</taxon>
        <taxon>Littorinimorpha</taxon>
        <taxon>Littorinoidea</taxon>
        <taxon>Littorinidae</taxon>
        <taxon>Littorina</taxon>
    </lineage>
</organism>
<keyword evidence="3" id="KW-1185">Reference proteome</keyword>
<reference evidence="2 3" key="1">
    <citation type="submission" date="2024-02" db="EMBL/GenBank/DDBJ databases">
        <title>Chromosome-scale genome assembly of the rough periwinkle Littorina saxatilis.</title>
        <authorList>
            <person name="De Jode A."/>
            <person name="Faria R."/>
            <person name="Formenti G."/>
            <person name="Sims Y."/>
            <person name="Smith T.P."/>
            <person name="Tracey A."/>
            <person name="Wood J.M.D."/>
            <person name="Zagrodzka Z.B."/>
            <person name="Johannesson K."/>
            <person name="Butlin R.K."/>
            <person name="Leder E.H."/>
        </authorList>
    </citation>
    <scope>NUCLEOTIDE SEQUENCE [LARGE SCALE GENOMIC DNA]</scope>
    <source>
        <strain evidence="2">Snail1</strain>
        <tissue evidence="2">Muscle</tissue>
    </source>
</reference>
<protein>
    <submittedName>
        <fullName evidence="2">Uncharacterized protein</fullName>
    </submittedName>
</protein>
<dbReference type="Proteomes" id="UP001374579">
    <property type="component" value="Unassembled WGS sequence"/>
</dbReference>
<dbReference type="AlphaFoldDB" id="A0AAN9BDS0"/>
<feature type="region of interest" description="Disordered" evidence="1">
    <location>
        <begin position="1"/>
        <end position="25"/>
    </location>
</feature>
<feature type="compositionally biased region" description="Polar residues" evidence="1">
    <location>
        <begin position="1"/>
        <end position="11"/>
    </location>
</feature>
<evidence type="ECO:0000256" key="1">
    <source>
        <dbReference type="SAM" id="MobiDB-lite"/>
    </source>
</evidence>
<gene>
    <name evidence="2" type="ORF">V1264_020990</name>
</gene>
<dbReference type="EMBL" id="JBAMIC010000010">
    <property type="protein sequence ID" value="KAK7102819.1"/>
    <property type="molecule type" value="Genomic_DNA"/>
</dbReference>
<proteinExistence type="predicted"/>
<evidence type="ECO:0000313" key="3">
    <source>
        <dbReference type="Proteomes" id="UP001374579"/>
    </source>
</evidence>
<name>A0AAN9BDS0_9CAEN</name>
<sequence>MYTSIARSKQNSIKHKENTSHRAQHKNVFWGTTHHVEHESRSQLQEELSLQPTLERVKRGALAKLKRQGVPDGGARGGKCTLTSRCEFRARDVEAERVSSRTKGTVGGLGVQVQGGLKVLGSRVVETLVDQSGQFVGDSGVDREPVQGAK</sequence>